<dbReference type="AlphaFoldDB" id="A0A1R0GPC0"/>
<gene>
    <name evidence="1" type="ORF">AYI68_g7229</name>
</gene>
<accession>A0A1R0GPC0</accession>
<name>A0A1R0GPC0_9FUNG</name>
<protein>
    <submittedName>
        <fullName evidence="1">Uncharacterized protein</fullName>
    </submittedName>
</protein>
<evidence type="ECO:0000313" key="1">
    <source>
        <dbReference type="EMBL" id="OLY78716.1"/>
    </source>
</evidence>
<evidence type="ECO:0000313" key="2">
    <source>
        <dbReference type="Proteomes" id="UP000187455"/>
    </source>
</evidence>
<reference evidence="1 2" key="1">
    <citation type="journal article" date="2016" name="Mol. Biol. Evol.">
        <title>Genome-Wide Survey of Gut Fungi (Harpellales) Reveals the First Horizontally Transferred Ubiquitin Gene from a Mosquito Host.</title>
        <authorList>
            <person name="Wang Y."/>
            <person name="White M.M."/>
            <person name="Kvist S."/>
            <person name="Moncalvo J.M."/>
        </authorList>
    </citation>
    <scope>NUCLEOTIDE SEQUENCE [LARGE SCALE GENOMIC DNA]</scope>
    <source>
        <strain evidence="1 2">ALG-7-W6</strain>
    </source>
</reference>
<proteinExistence type="predicted"/>
<comment type="caution">
    <text evidence="1">The sequence shown here is derived from an EMBL/GenBank/DDBJ whole genome shotgun (WGS) entry which is preliminary data.</text>
</comment>
<organism evidence="1 2">
    <name type="scientific">Smittium mucronatum</name>
    <dbReference type="NCBI Taxonomy" id="133383"/>
    <lineage>
        <taxon>Eukaryota</taxon>
        <taxon>Fungi</taxon>
        <taxon>Fungi incertae sedis</taxon>
        <taxon>Zoopagomycota</taxon>
        <taxon>Kickxellomycotina</taxon>
        <taxon>Harpellomycetes</taxon>
        <taxon>Harpellales</taxon>
        <taxon>Legeriomycetaceae</taxon>
        <taxon>Smittium</taxon>
    </lineage>
</organism>
<dbReference type="Proteomes" id="UP000187455">
    <property type="component" value="Unassembled WGS sequence"/>
</dbReference>
<keyword evidence="2" id="KW-1185">Reference proteome</keyword>
<dbReference type="EMBL" id="LSSL01005650">
    <property type="protein sequence ID" value="OLY78716.1"/>
    <property type="molecule type" value="Genomic_DNA"/>
</dbReference>
<sequence length="84" mass="9633">MDTIGLEVHWSSLKNQGYKKKAMALLLPKELDVHRIEDIRAIIYDQEVIFLILAPKEKRGGRPIEKQCVVKENKKNSIMSGLCL</sequence>